<protein>
    <submittedName>
        <fullName evidence="1">Carboxypeptidase-like regulatory domain-containing protein</fullName>
    </submittedName>
</protein>
<dbReference type="OrthoDB" id="1223654at2"/>
<evidence type="ECO:0000313" key="1">
    <source>
        <dbReference type="EMBL" id="QEC62222.1"/>
    </source>
</evidence>
<dbReference type="KEGG" id="mgin:FRZ54_06365"/>
<evidence type="ECO:0000313" key="2">
    <source>
        <dbReference type="Proteomes" id="UP000321479"/>
    </source>
</evidence>
<keyword evidence="1" id="KW-0645">Protease</keyword>
<keyword evidence="1" id="KW-0121">Carboxypeptidase</keyword>
<reference evidence="1 2" key="1">
    <citation type="journal article" date="2017" name="Curr. Microbiol.">
        <title>Mucilaginibacter ginsenosidivorans sp. nov., Isolated from Soil of Ginseng Field.</title>
        <authorList>
            <person name="Kim M.M."/>
            <person name="Siddiqi M.Z."/>
            <person name="Im W.T."/>
        </authorList>
    </citation>
    <scope>NUCLEOTIDE SEQUENCE [LARGE SCALE GENOMIC DNA]</scope>
    <source>
        <strain evidence="1 2">Gsoil 3017</strain>
    </source>
</reference>
<organism evidence="1 2">
    <name type="scientific">Mucilaginibacter ginsenosidivorans</name>
    <dbReference type="NCBI Taxonomy" id="398053"/>
    <lineage>
        <taxon>Bacteria</taxon>
        <taxon>Pseudomonadati</taxon>
        <taxon>Bacteroidota</taxon>
        <taxon>Sphingobacteriia</taxon>
        <taxon>Sphingobacteriales</taxon>
        <taxon>Sphingobacteriaceae</taxon>
        <taxon>Mucilaginibacter</taxon>
    </lineage>
</organism>
<dbReference type="EMBL" id="CP042436">
    <property type="protein sequence ID" value="QEC62222.1"/>
    <property type="molecule type" value="Genomic_DNA"/>
</dbReference>
<sequence length="379" mass="42883">MALSKLKLAITFILFFTAGYVAPLRAQENYSINGTVKDEKGQTLPGATVFLTGTKIITVCDGEGLFHLNNISPGSYVLVAKMIGFTAESIPVALKTASVTVDVILKQKINALNEVTITFDPNWDDHFAEFKRKFLATTPNATECKILNPKVLHFRFSKRLNTLSATAEDFIVIENTALGYKINYLLKNFEYNYNTHILEYQGSPSFAELTPKSDKQLKYWNKNREIAYKGSVTHFMKAIYDDRVLKEGFEVYKVINKPPPGVPYDREKPLRFDLHPVLFDSLLTVTDKYFKTLKYKDCLFVVYTNERESYEFSNTGYKLDRPTGGKVPNGQFSMVNLVDTSVSIDGNGNFSNPGGLLFEGYMAWEQIADLMPLEYGKEK</sequence>
<dbReference type="Gene3D" id="2.60.40.1120">
    <property type="entry name" value="Carboxypeptidase-like, regulatory domain"/>
    <property type="match status" value="1"/>
</dbReference>
<dbReference type="AlphaFoldDB" id="A0A5B8UTJ7"/>
<name>A0A5B8UTJ7_9SPHI</name>
<dbReference type="GO" id="GO:0004180">
    <property type="term" value="F:carboxypeptidase activity"/>
    <property type="evidence" value="ECO:0007669"/>
    <property type="project" value="UniProtKB-KW"/>
</dbReference>
<proteinExistence type="predicted"/>
<gene>
    <name evidence="1" type="ORF">FRZ54_06365</name>
</gene>
<dbReference type="InterPro" id="IPR008969">
    <property type="entry name" value="CarboxyPept-like_regulatory"/>
</dbReference>
<dbReference type="SUPFAM" id="SSF49464">
    <property type="entry name" value="Carboxypeptidase regulatory domain-like"/>
    <property type="match status" value="1"/>
</dbReference>
<dbReference type="Pfam" id="PF13715">
    <property type="entry name" value="CarbopepD_reg_2"/>
    <property type="match status" value="1"/>
</dbReference>
<dbReference type="Proteomes" id="UP000321479">
    <property type="component" value="Chromosome"/>
</dbReference>
<accession>A0A5B8UTJ7</accession>
<keyword evidence="1" id="KW-0378">Hydrolase</keyword>
<dbReference type="RefSeq" id="WP_147030799.1">
    <property type="nucleotide sequence ID" value="NZ_CP042436.1"/>
</dbReference>
<keyword evidence="2" id="KW-1185">Reference proteome</keyword>